<accession>A0A9X1SQ74</accession>
<dbReference type="AlphaFoldDB" id="A0A9X1SQ74"/>
<feature type="coiled-coil region" evidence="1">
    <location>
        <begin position="654"/>
        <end position="681"/>
    </location>
</feature>
<evidence type="ECO:0000313" key="3">
    <source>
        <dbReference type="Proteomes" id="UP001138989"/>
    </source>
</evidence>
<dbReference type="Proteomes" id="UP001138989">
    <property type="component" value="Unassembled WGS sequence"/>
</dbReference>
<evidence type="ECO:0000256" key="1">
    <source>
        <dbReference type="SAM" id="Coils"/>
    </source>
</evidence>
<organism evidence="2 3">
    <name type="scientific">Stutzerimonas kunmingensis</name>
    <dbReference type="NCBI Taxonomy" id="1211807"/>
    <lineage>
        <taxon>Bacteria</taxon>
        <taxon>Pseudomonadati</taxon>
        <taxon>Pseudomonadota</taxon>
        <taxon>Gammaproteobacteria</taxon>
        <taxon>Pseudomonadales</taxon>
        <taxon>Pseudomonadaceae</taxon>
        <taxon>Stutzerimonas</taxon>
    </lineage>
</organism>
<dbReference type="EMBL" id="JAINWF010000006">
    <property type="protein sequence ID" value="MCD1608633.1"/>
    <property type="molecule type" value="Genomic_DNA"/>
</dbReference>
<gene>
    <name evidence="2" type="ORF">K7H17_12220</name>
</gene>
<name>A0A9X1SQ74_9GAMM</name>
<dbReference type="RefSeq" id="WP_230697711.1">
    <property type="nucleotide sequence ID" value="NZ_JAINWF010000006.1"/>
</dbReference>
<feature type="coiled-coil region" evidence="1">
    <location>
        <begin position="439"/>
        <end position="470"/>
    </location>
</feature>
<keyword evidence="1" id="KW-0175">Coiled coil</keyword>
<reference evidence="2" key="1">
    <citation type="submission" date="2021-08" db="EMBL/GenBank/DDBJ databases">
        <title>Isolation and characterization of neutrophilic mixotrophic iron-oxidizing bacteria from deep-sea hydrothermal vents.</title>
        <authorList>
            <person name="He Y."/>
        </authorList>
    </citation>
    <scope>NUCLEOTIDE SEQUENCE</scope>
    <source>
        <strain evidence="2">IOP_13</strain>
    </source>
</reference>
<feature type="coiled-coil region" evidence="1">
    <location>
        <begin position="587"/>
        <end position="614"/>
    </location>
</feature>
<keyword evidence="3" id="KW-1185">Reference proteome</keyword>
<proteinExistence type="predicted"/>
<protein>
    <submittedName>
        <fullName evidence="2">Phage tail tape measure protein</fullName>
    </submittedName>
</protein>
<comment type="caution">
    <text evidence="2">The sequence shown here is derived from an EMBL/GenBank/DDBJ whole genome shotgun (WGS) entry which is preliminary data.</text>
</comment>
<evidence type="ECO:0000313" key="2">
    <source>
        <dbReference type="EMBL" id="MCD1608633.1"/>
    </source>
</evidence>
<sequence>MANSTVISLILKAKDEASSVLSSTAAKVTALITAFAGGVAIKESVSRLTELDAVAKRLNLSMEELTAAQYAAFQGANVGPEQLSDALDEVRIKIEEFSSIGSGGAVDFFEVLNVDAAQFAKLNPLDQLMKIAEELDGISDASAFTFLDQIGSDALRNLLPVLKNGGVEMRRLMEDAKRLGLTLSDEETIGVNQLNKSFLQLGKVGSTAFDKVLAGMAPQLAAVAETITESIVGIAKDTEGPIKGIGDRFSDVISGMVGAVGFVGRIKDTIDTVFAGISSVALFIVEIFITGLGTIDKGFVSFGNGVINVCRSSFSAAIGIFNTVFVKPILEFTRAFNLDEMTAKLEGFQSRVKDFQASAGKPAELFKTENLEPALEAVRRLRESAKQMGMDNASQVFNPDLIKSLDDFEKRYKENVLKNRDDIDKESARRQEKSQDGVIAKLQTKNLEAAAKIAETQARLQAERAKLEIESATKTIETRNQIELSGLAARARAENLSASQVADMRLKIELETAQKIAEQRKKVIDHDIKVLQAGLAGQQKLLAGTKNLNDLPAIQAEIAKYEADIAIKKSEQVAIGAELINQSALLKAERAAEIDQLKEQLQTIRESAEIELKALGGDEVGAEFMRIQKEFEDTIRDMEALGEDSTAIRNLVDARKAKAEMDEVERQYASLKDKLENNRISPLDYLKEAKKLEERGSAAAAKTGNGDDVDKMSAAAKAARAEVFDLQTSISEIGGSIEGSLSGLFTDFISGTKSAKEAFGDFAESVVTGILKIIAQMTAQLAVQSMLTAFGGGANAGAGAGGLLSGIFHNGGVIGSGGGRARQVNSMIFAGAMKYHTGGIIGLAPNEMPIIAEKGEEMLTADDPRHRNNLGKSGGSEQSNQNISIYNTIDTDSFAKAMESDAGSKVIMNVVRANKNELQY</sequence>